<evidence type="ECO:0008006" key="17">
    <source>
        <dbReference type="Google" id="ProtNLM"/>
    </source>
</evidence>
<comment type="similarity">
    <text evidence="2 11">Belongs to the mitochondrial carrier (TC 2.A.29) family.</text>
</comment>
<comment type="subcellular location">
    <subcellularLocation>
        <location evidence="1">Mitochondrion inner membrane</location>
        <topology evidence="1">Multi-pass membrane protein</topology>
    </subcellularLocation>
</comment>
<evidence type="ECO:0000256" key="10">
    <source>
        <dbReference type="PROSITE-ProRule" id="PRU00282"/>
    </source>
</evidence>
<dbReference type="PANTHER" id="PTHR45667">
    <property type="entry name" value="S-ADENOSYLMETHIONINE MITOCHONDRIAL CARRIER PROTEIN"/>
    <property type="match status" value="1"/>
</dbReference>
<keyword evidence="3 11" id="KW-0813">Transport</keyword>
<evidence type="ECO:0000313" key="15">
    <source>
        <dbReference type="Proteomes" id="UP000235388"/>
    </source>
</evidence>
<evidence type="ECO:0000256" key="5">
    <source>
        <dbReference type="ARBA" id="ARBA00022737"/>
    </source>
</evidence>
<evidence type="ECO:0000256" key="2">
    <source>
        <dbReference type="ARBA" id="ARBA00006375"/>
    </source>
</evidence>
<accession>A0A2N5SDP1</accession>
<proteinExistence type="inferred from homology"/>
<evidence type="ECO:0000256" key="1">
    <source>
        <dbReference type="ARBA" id="ARBA00004448"/>
    </source>
</evidence>
<dbReference type="EMBL" id="PGCI01000139">
    <property type="protein sequence ID" value="PLW37676.1"/>
    <property type="molecule type" value="Genomic_DNA"/>
</dbReference>
<protein>
    <recommendedName>
        <fullName evidence="17">S-adenosylmethionine transporter</fullName>
    </recommendedName>
</protein>
<evidence type="ECO:0000256" key="9">
    <source>
        <dbReference type="ARBA" id="ARBA00023136"/>
    </source>
</evidence>
<dbReference type="GO" id="GO:0005743">
    <property type="term" value="C:mitochondrial inner membrane"/>
    <property type="evidence" value="ECO:0007669"/>
    <property type="project" value="UniProtKB-SubCell"/>
</dbReference>
<dbReference type="Gene3D" id="1.50.40.10">
    <property type="entry name" value="Mitochondrial carrier domain"/>
    <property type="match status" value="1"/>
</dbReference>
<organism evidence="12 15">
    <name type="scientific">Puccinia coronata f. sp. avenae</name>
    <dbReference type="NCBI Taxonomy" id="200324"/>
    <lineage>
        <taxon>Eukaryota</taxon>
        <taxon>Fungi</taxon>
        <taxon>Dikarya</taxon>
        <taxon>Basidiomycota</taxon>
        <taxon>Pucciniomycotina</taxon>
        <taxon>Pucciniomycetes</taxon>
        <taxon>Pucciniales</taxon>
        <taxon>Pucciniaceae</taxon>
        <taxon>Puccinia</taxon>
    </lineage>
</organism>
<dbReference type="OrthoDB" id="415315at2759"/>
<reference evidence="15 16" key="1">
    <citation type="submission" date="2017-11" db="EMBL/GenBank/DDBJ databases">
        <title>De novo assembly and phasing of dikaryotic genomes from two isolates of Puccinia coronata f. sp. avenae, the causal agent of oat crown rust.</title>
        <authorList>
            <person name="Miller M.E."/>
            <person name="Zhang Y."/>
            <person name="Omidvar V."/>
            <person name="Sperschneider J."/>
            <person name="Schwessinger B."/>
            <person name="Raley C."/>
            <person name="Palmer J.M."/>
            <person name="Garnica D."/>
            <person name="Upadhyaya N."/>
            <person name="Rathjen J."/>
            <person name="Taylor J.M."/>
            <person name="Park R.F."/>
            <person name="Dodds P.N."/>
            <person name="Hirsch C.D."/>
            <person name="Kianian S.F."/>
            <person name="Figueroa M."/>
        </authorList>
    </citation>
    <scope>NUCLEOTIDE SEQUENCE [LARGE SCALE GENOMIC DNA]</scope>
    <source>
        <strain evidence="12">12NC29</strain>
        <strain evidence="13">12SD80</strain>
    </source>
</reference>
<keyword evidence="6" id="KW-0999">Mitochondrion inner membrane</keyword>
<dbReference type="InterPro" id="IPR002067">
    <property type="entry name" value="MCP"/>
</dbReference>
<dbReference type="GO" id="GO:0055085">
    <property type="term" value="P:transmembrane transport"/>
    <property type="evidence" value="ECO:0007669"/>
    <property type="project" value="InterPro"/>
</dbReference>
<dbReference type="Proteomes" id="UP000235392">
    <property type="component" value="Unassembled WGS sequence"/>
</dbReference>
<evidence type="ECO:0000313" key="13">
    <source>
        <dbReference type="EMBL" id="PLW23405.1"/>
    </source>
</evidence>
<evidence type="ECO:0000256" key="7">
    <source>
        <dbReference type="ARBA" id="ARBA00022989"/>
    </source>
</evidence>
<feature type="repeat" description="Solcar" evidence="10">
    <location>
        <begin position="93"/>
        <end position="178"/>
    </location>
</feature>
<evidence type="ECO:0000313" key="14">
    <source>
        <dbReference type="EMBL" id="PLW37676.1"/>
    </source>
</evidence>
<keyword evidence="5" id="KW-0677">Repeat</keyword>
<gene>
    <name evidence="12" type="ORF">PCANC_23061</name>
    <name evidence="14" type="ORF">PCASD_12190</name>
    <name evidence="13" type="ORF">PCASD_14726</name>
</gene>
<dbReference type="SUPFAM" id="SSF103506">
    <property type="entry name" value="Mitochondrial carrier"/>
    <property type="match status" value="1"/>
</dbReference>
<keyword evidence="7" id="KW-1133">Transmembrane helix</keyword>
<evidence type="ECO:0000256" key="6">
    <source>
        <dbReference type="ARBA" id="ARBA00022792"/>
    </source>
</evidence>
<evidence type="ECO:0000313" key="16">
    <source>
        <dbReference type="Proteomes" id="UP000235392"/>
    </source>
</evidence>
<comment type="caution">
    <text evidence="12">The sequence shown here is derived from an EMBL/GenBank/DDBJ whole genome shotgun (WGS) entry which is preliminary data.</text>
</comment>
<dbReference type="STRING" id="200324.A0A2N5SDP1"/>
<dbReference type="AlphaFoldDB" id="A0A2N5SDP1"/>
<keyword evidence="8" id="KW-0496">Mitochondrion</keyword>
<feature type="repeat" description="Solcar" evidence="10">
    <location>
        <begin position="10"/>
        <end position="83"/>
    </location>
</feature>
<dbReference type="Proteomes" id="UP000235388">
    <property type="component" value="Unassembled WGS sequence"/>
</dbReference>
<evidence type="ECO:0000256" key="4">
    <source>
        <dbReference type="ARBA" id="ARBA00022692"/>
    </source>
</evidence>
<dbReference type="EMBL" id="PGCI01000634">
    <property type="protein sequence ID" value="PLW23405.1"/>
    <property type="molecule type" value="Genomic_DNA"/>
</dbReference>
<dbReference type="EMBL" id="PGCJ01001026">
    <property type="protein sequence ID" value="PLW11285.1"/>
    <property type="molecule type" value="Genomic_DNA"/>
</dbReference>
<sequence>MATESGVQFTGLLKPMASGAIAGTTVDLFFYPIDTLKTRLQSRQGFLASGGFKGVYKGLGSVAVGSAPGAALFFTTYDYCKRSIVPSFLPSLSDPVVHMIAASLGEVAACLVRVPTEVVKQRQQTAAYGSHTSSARALQLAIQQGGFKSLYQGFGITISREVPFSLLQFPLYEKLKSQAAKRRSLPSSDQLPAHISAICGSIAGATAAALTTPLDVIKTRIMLTKQKHGARIGIPESFARVYREEGWPALWKGIVPRTIWIGLGGAVFLGVYEVSIQQLGSII</sequence>
<evidence type="ECO:0000256" key="8">
    <source>
        <dbReference type="ARBA" id="ARBA00023128"/>
    </source>
</evidence>
<dbReference type="Pfam" id="PF00153">
    <property type="entry name" value="Mito_carr"/>
    <property type="match status" value="4"/>
</dbReference>
<dbReference type="PROSITE" id="PS50920">
    <property type="entry name" value="SOLCAR"/>
    <property type="match status" value="3"/>
</dbReference>
<keyword evidence="15" id="KW-1185">Reference proteome</keyword>
<keyword evidence="4 10" id="KW-0812">Transmembrane</keyword>
<keyword evidence="9 10" id="KW-0472">Membrane</keyword>
<evidence type="ECO:0000313" key="12">
    <source>
        <dbReference type="EMBL" id="PLW11285.1"/>
    </source>
</evidence>
<name>A0A2N5SDP1_9BASI</name>
<dbReference type="InterPro" id="IPR018108">
    <property type="entry name" value="MCP_transmembrane"/>
</dbReference>
<dbReference type="PRINTS" id="PR00926">
    <property type="entry name" value="MITOCARRIER"/>
</dbReference>
<feature type="repeat" description="Solcar" evidence="10">
    <location>
        <begin position="191"/>
        <end position="278"/>
    </location>
</feature>
<evidence type="ECO:0000256" key="11">
    <source>
        <dbReference type="RuleBase" id="RU000488"/>
    </source>
</evidence>
<dbReference type="FunFam" id="1.50.40.10:FF:000018">
    <property type="entry name" value="S-adenosylmethionine mitochondrial carrier protein-like"/>
    <property type="match status" value="1"/>
</dbReference>
<dbReference type="InterPro" id="IPR023395">
    <property type="entry name" value="MCP_dom_sf"/>
</dbReference>
<evidence type="ECO:0000256" key="3">
    <source>
        <dbReference type="ARBA" id="ARBA00022448"/>
    </source>
</evidence>